<organism evidence="6 7">
    <name type="scientific">Mycoplasmoides fastidiosum</name>
    <dbReference type="NCBI Taxonomy" id="92758"/>
    <lineage>
        <taxon>Bacteria</taxon>
        <taxon>Bacillati</taxon>
        <taxon>Mycoplasmatota</taxon>
        <taxon>Mycoplasmoidales</taxon>
        <taxon>Mycoplasmoidaceae</taxon>
        <taxon>Mycoplasmoides</taxon>
    </lineage>
</organism>
<dbReference type="EC" id="1.2.1.9" evidence="6"/>
<dbReference type="InterPro" id="IPR016160">
    <property type="entry name" value="Ald_DH_CS_CYS"/>
</dbReference>
<keyword evidence="2 4" id="KW-0560">Oxidoreductase</keyword>
<keyword evidence="7" id="KW-1185">Reference proteome</keyword>
<dbReference type="Pfam" id="PF00171">
    <property type="entry name" value="Aldedh"/>
    <property type="match status" value="1"/>
</dbReference>
<dbReference type="InterPro" id="IPR016161">
    <property type="entry name" value="Ald_DH/histidinol_DH"/>
</dbReference>
<evidence type="ECO:0000256" key="4">
    <source>
        <dbReference type="RuleBase" id="RU003345"/>
    </source>
</evidence>
<dbReference type="PANTHER" id="PTHR42991:SF1">
    <property type="entry name" value="ALDEHYDE DEHYDROGENASE"/>
    <property type="match status" value="1"/>
</dbReference>
<dbReference type="InterPro" id="IPR016163">
    <property type="entry name" value="Ald_DH_C"/>
</dbReference>
<dbReference type="InterPro" id="IPR051020">
    <property type="entry name" value="ALDH-related_metabolic_enz"/>
</dbReference>
<dbReference type="Gene3D" id="3.40.309.10">
    <property type="entry name" value="Aldehyde Dehydrogenase, Chain A, domain 2"/>
    <property type="match status" value="1"/>
</dbReference>
<sequence length="497" mass="54725">MKNYLAYINGKFVDSANKVQIYSPETSQVIGTYPALNKSQIDDAYDAASVAFEVWSHYSHQKRAQYLLAFAAELKNHVEQIADLMSEEIAKNLNESKIEILRTVDYITETVHTYLELIENPEVYSHSTDLTMPKDKVAVYHRKPFGVALTISPFNYPVNLMLAKVAPALITGNTVVHKSATQGSLVGAYVAQLFDNIEVAGEKLLPGVFNYVTGRGSEIGDYLVQHPKVAIASFTGGTDVGIRLASHMAMRPYVLELGGKDAALVLDDADIEKTANEIVKGSFSYSGQRCTAIKRVFVSDKKAPELIPVLVEKVNALTVGSAKNNCQITHLVEKKSVDVAKRLYQDALDKGAKNLTNEMKIEGNLVTPVLLDLVTPAMDVAWVEPFAPIIPILRYQNIDEAIKLINQSEYGLQGSIFTEDYHQAVELGKKFQTGTVNINRASSRGPDVLPFLGIKNSGFGIQGIGEALKFYTRTQGLVLNDEEIINKFDVEDATTEE</sequence>
<dbReference type="Gene3D" id="3.40.605.10">
    <property type="entry name" value="Aldehyde Dehydrogenase, Chain A, domain 1"/>
    <property type="match status" value="1"/>
</dbReference>
<dbReference type="EMBL" id="JAUSWO010000001">
    <property type="protein sequence ID" value="MDQ0513804.1"/>
    <property type="molecule type" value="Genomic_DNA"/>
</dbReference>
<dbReference type="Proteomes" id="UP001240643">
    <property type="component" value="Unassembled WGS sequence"/>
</dbReference>
<feature type="active site" evidence="3">
    <location>
        <position position="256"/>
    </location>
</feature>
<dbReference type="PANTHER" id="PTHR42991">
    <property type="entry name" value="ALDEHYDE DEHYDROGENASE"/>
    <property type="match status" value="1"/>
</dbReference>
<evidence type="ECO:0000313" key="7">
    <source>
        <dbReference type="Proteomes" id="UP001240643"/>
    </source>
</evidence>
<name>A0ABU0LYP6_9BACT</name>
<feature type="domain" description="Aldehyde dehydrogenase" evidence="5">
    <location>
        <begin position="14"/>
        <end position="475"/>
    </location>
</feature>
<proteinExistence type="inferred from homology"/>
<dbReference type="InterPro" id="IPR029510">
    <property type="entry name" value="Ald_DH_CS_GLU"/>
</dbReference>
<evidence type="ECO:0000256" key="2">
    <source>
        <dbReference type="ARBA" id="ARBA00023002"/>
    </source>
</evidence>
<dbReference type="InterPro" id="IPR015590">
    <property type="entry name" value="Aldehyde_DH_dom"/>
</dbReference>
<dbReference type="InterPro" id="IPR016162">
    <property type="entry name" value="Ald_DH_N"/>
</dbReference>
<reference evidence="6" key="1">
    <citation type="submission" date="2023-07" db="EMBL/GenBank/DDBJ databases">
        <title>Genomic Encyclopedia of Type Strains, Phase IV (KMG-IV): sequencing the most valuable type-strain genomes for metagenomic binning, comparative biology and taxonomic classification.</title>
        <authorList>
            <person name="Goeker M."/>
        </authorList>
    </citation>
    <scope>NUCLEOTIDE SEQUENCE [LARGE SCALE GENOMIC DNA]</scope>
    <source>
        <strain evidence="6">DSM 21204</strain>
    </source>
</reference>
<evidence type="ECO:0000259" key="5">
    <source>
        <dbReference type="Pfam" id="PF00171"/>
    </source>
</evidence>
<protein>
    <submittedName>
        <fullName evidence="6">Glyceraldehyde-3-phosphate dehydrogenase (NADP+)</fullName>
        <ecNumber evidence="6">1.2.1.9</ecNumber>
    </submittedName>
</protein>
<dbReference type="GO" id="GO:0008886">
    <property type="term" value="F:glyceraldehyde-3-phosphate dehydrogenase (NADP+) (non-phosphorylating) activity"/>
    <property type="evidence" value="ECO:0007669"/>
    <property type="project" value="UniProtKB-EC"/>
</dbReference>
<dbReference type="PROSITE" id="PS00687">
    <property type="entry name" value="ALDEHYDE_DEHYDR_GLU"/>
    <property type="match status" value="1"/>
</dbReference>
<comment type="caution">
    <text evidence="6">The sequence shown here is derived from an EMBL/GenBank/DDBJ whole genome shotgun (WGS) entry which is preliminary data.</text>
</comment>
<evidence type="ECO:0000256" key="1">
    <source>
        <dbReference type="ARBA" id="ARBA00009986"/>
    </source>
</evidence>
<evidence type="ECO:0000313" key="6">
    <source>
        <dbReference type="EMBL" id="MDQ0513804.1"/>
    </source>
</evidence>
<dbReference type="RefSeq" id="WP_256547498.1">
    <property type="nucleotide sequence ID" value="NZ_CP101809.1"/>
</dbReference>
<comment type="similarity">
    <text evidence="1 4">Belongs to the aldehyde dehydrogenase family.</text>
</comment>
<evidence type="ECO:0000256" key="3">
    <source>
        <dbReference type="PROSITE-ProRule" id="PRU10007"/>
    </source>
</evidence>
<gene>
    <name evidence="6" type="ORF">J2Z62_000242</name>
</gene>
<dbReference type="SUPFAM" id="SSF53720">
    <property type="entry name" value="ALDH-like"/>
    <property type="match status" value="1"/>
</dbReference>
<dbReference type="PROSITE" id="PS00070">
    <property type="entry name" value="ALDEHYDE_DEHYDR_CYS"/>
    <property type="match status" value="1"/>
</dbReference>
<accession>A0ABU0LYP6</accession>